<dbReference type="InterPro" id="IPR006580">
    <property type="entry name" value="Znf_TTF"/>
</dbReference>
<evidence type="ECO:0000259" key="1">
    <source>
        <dbReference type="SMART" id="SM00597"/>
    </source>
</evidence>
<dbReference type="EMBL" id="KQ980847">
    <property type="protein sequence ID" value="KYN12242.1"/>
    <property type="molecule type" value="Genomic_DNA"/>
</dbReference>
<dbReference type="AlphaFoldDB" id="A0A151IWT3"/>
<name>A0A151IWT3_9HYME</name>
<reference evidence="2 3" key="1">
    <citation type="submission" date="2015-09" db="EMBL/GenBank/DDBJ databases">
        <title>Trachymyrmex cornetzi WGS genome.</title>
        <authorList>
            <person name="Nygaard S."/>
            <person name="Hu H."/>
            <person name="Boomsma J."/>
            <person name="Zhang G."/>
        </authorList>
    </citation>
    <scope>NUCLEOTIDE SEQUENCE [LARGE SCALE GENOMIC DNA]</scope>
    <source>
        <strain evidence="2">Tcor2-1</strain>
        <tissue evidence="2">Whole body</tissue>
    </source>
</reference>
<dbReference type="Pfam" id="PF05699">
    <property type="entry name" value="Dimer_Tnp_hAT"/>
    <property type="match status" value="1"/>
</dbReference>
<dbReference type="InterPro" id="IPR008906">
    <property type="entry name" value="HATC_C_dom"/>
</dbReference>
<feature type="domain" description="TTF-type" evidence="1">
    <location>
        <begin position="53"/>
        <end position="138"/>
    </location>
</feature>
<dbReference type="InterPro" id="IPR057456">
    <property type="entry name" value="Znf_C17orf113"/>
</dbReference>
<dbReference type="GO" id="GO:0046983">
    <property type="term" value="F:protein dimerization activity"/>
    <property type="evidence" value="ECO:0007669"/>
    <property type="project" value="InterPro"/>
</dbReference>
<sequence>QDPALWPLNLSSNHIERKKYLDKGHMFFQNKDSDFKTSKREFGKQNRYFSYNYFQRKLNNGEMCNRKWLLFSESAGAVFCYACKIFSSDQNNTFVKKGFCNWKKADEAITAHESSKEHHQCMVDWMNYLQKDSRIDQKKKKKHYRDPIKDPAQNHRILALEIFGFLCNLLTMDKDEIKIKAQNLVKVYHKDLQIDLIYELEQLLPMIKSQLQGYFSNLKVQEKKSNFISPFKVLNWIVENQMTDVSPNVYIALRIFVTIPIANCEAERSFSVLKRIKNMYRAMMLDERLTSLTRLAIEFELLRSIDYNNLIQDFVQLKLRKKNFN</sequence>
<proteinExistence type="predicted"/>
<dbReference type="STRING" id="471704.A0A151IWT3"/>
<accession>A0A151IWT3</accession>
<evidence type="ECO:0000313" key="2">
    <source>
        <dbReference type="EMBL" id="KYN12242.1"/>
    </source>
</evidence>
<feature type="non-terminal residue" evidence="2">
    <location>
        <position position="1"/>
    </location>
</feature>
<dbReference type="SMART" id="SM00597">
    <property type="entry name" value="ZnF_TTF"/>
    <property type="match status" value="1"/>
</dbReference>
<organism evidence="2 3">
    <name type="scientific">Trachymyrmex cornetzi</name>
    <dbReference type="NCBI Taxonomy" id="471704"/>
    <lineage>
        <taxon>Eukaryota</taxon>
        <taxon>Metazoa</taxon>
        <taxon>Ecdysozoa</taxon>
        <taxon>Arthropoda</taxon>
        <taxon>Hexapoda</taxon>
        <taxon>Insecta</taxon>
        <taxon>Pterygota</taxon>
        <taxon>Neoptera</taxon>
        <taxon>Endopterygota</taxon>
        <taxon>Hymenoptera</taxon>
        <taxon>Apocrita</taxon>
        <taxon>Aculeata</taxon>
        <taxon>Formicoidea</taxon>
        <taxon>Formicidae</taxon>
        <taxon>Myrmicinae</taxon>
        <taxon>Trachymyrmex</taxon>
    </lineage>
</organism>
<dbReference type="Proteomes" id="UP000078492">
    <property type="component" value="Unassembled WGS sequence"/>
</dbReference>
<protein>
    <submittedName>
        <fullName evidence="2">Zinc finger MYM-type protein 5</fullName>
    </submittedName>
</protein>
<evidence type="ECO:0000313" key="3">
    <source>
        <dbReference type="Proteomes" id="UP000078492"/>
    </source>
</evidence>
<dbReference type="PANTHER" id="PTHR45749:SF23">
    <property type="entry name" value="ZINC FINGER MYM-TYPE PROTEIN 1-LIKE"/>
    <property type="match status" value="1"/>
</dbReference>
<keyword evidence="3" id="KW-1185">Reference proteome</keyword>
<dbReference type="PANTHER" id="PTHR45749">
    <property type="match status" value="1"/>
</dbReference>
<dbReference type="Pfam" id="PF25431">
    <property type="entry name" value="zf-C17orf113"/>
    <property type="match status" value="1"/>
</dbReference>
<gene>
    <name evidence="2" type="ORF">ALC57_15594</name>
</gene>